<dbReference type="PROSITE" id="PS50195">
    <property type="entry name" value="PX"/>
    <property type="match status" value="1"/>
</dbReference>
<dbReference type="InterPro" id="IPR036871">
    <property type="entry name" value="PX_dom_sf"/>
</dbReference>
<evidence type="ECO:0000256" key="4">
    <source>
        <dbReference type="ARBA" id="ARBA00022490"/>
    </source>
</evidence>
<name>A0A4U5QND5_POPAL</name>
<evidence type="ECO:0000256" key="9">
    <source>
        <dbReference type="ARBA" id="ARBA00055681"/>
    </source>
</evidence>
<dbReference type="InterPro" id="IPR044588">
    <property type="entry name" value="EREX-like"/>
</dbReference>
<keyword evidence="3" id="KW-0813">Transport</keyword>
<keyword evidence="4" id="KW-0963">Cytoplasm</keyword>
<evidence type="ECO:0000256" key="7">
    <source>
        <dbReference type="ARBA" id="ARBA00023054"/>
    </source>
</evidence>
<comment type="subcellular location">
    <subcellularLocation>
        <location evidence="2">Cytoplasm</location>
        <location evidence="2">Cytosol</location>
    </subcellularLocation>
    <subcellularLocation>
        <location evidence="1">Endosome membrane</location>
        <topology evidence="1">Peripheral membrane protein</topology>
    </subcellularLocation>
</comment>
<keyword evidence="8" id="KW-0472">Membrane</keyword>
<evidence type="ECO:0000256" key="6">
    <source>
        <dbReference type="ARBA" id="ARBA00022927"/>
    </source>
</evidence>
<feature type="coiled-coil region" evidence="10">
    <location>
        <begin position="430"/>
        <end position="535"/>
    </location>
</feature>
<dbReference type="GO" id="GO:0010008">
    <property type="term" value="C:endosome membrane"/>
    <property type="evidence" value="ECO:0007669"/>
    <property type="project" value="UniProtKB-SubCell"/>
</dbReference>
<evidence type="ECO:0000256" key="10">
    <source>
        <dbReference type="SAM" id="Coils"/>
    </source>
</evidence>
<dbReference type="FunFam" id="3.30.1520.10:FF:000060">
    <property type="entry name" value="Phox (PX) domain-containing protein"/>
    <property type="match status" value="1"/>
</dbReference>
<dbReference type="PANTHER" id="PTHR46856">
    <property type="entry name" value="PX DOMAIN-CONTAINING PROTEIN EREL1-RELATED"/>
    <property type="match status" value="1"/>
</dbReference>
<keyword evidence="5" id="KW-0967">Endosome</keyword>
<keyword evidence="7 10" id="KW-0175">Coiled coil</keyword>
<evidence type="ECO:0000256" key="5">
    <source>
        <dbReference type="ARBA" id="ARBA00022753"/>
    </source>
</evidence>
<feature type="compositionally biased region" description="Polar residues" evidence="11">
    <location>
        <begin position="169"/>
        <end position="195"/>
    </location>
</feature>
<evidence type="ECO:0000256" key="11">
    <source>
        <dbReference type="SAM" id="MobiDB-lite"/>
    </source>
</evidence>
<evidence type="ECO:0000256" key="1">
    <source>
        <dbReference type="ARBA" id="ARBA00004481"/>
    </source>
</evidence>
<dbReference type="InterPro" id="IPR001683">
    <property type="entry name" value="PX_dom"/>
</dbReference>
<gene>
    <name evidence="13" type="ORF">D5086_0000069020</name>
</gene>
<keyword evidence="6" id="KW-0653">Protein transport</keyword>
<organism evidence="13">
    <name type="scientific">Populus alba</name>
    <name type="common">White poplar</name>
    <dbReference type="NCBI Taxonomy" id="43335"/>
    <lineage>
        <taxon>Eukaryota</taxon>
        <taxon>Viridiplantae</taxon>
        <taxon>Streptophyta</taxon>
        <taxon>Embryophyta</taxon>
        <taxon>Tracheophyta</taxon>
        <taxon>Spermatophyta</taxon>
        <taxon>Magnoliopsida</taxon>
        <taxon>eudicotyledons</taxon>
        <taxon>Gunneridae</taxon>
        <taxon>Pentapetalae</taxon>
        <taxon>rosids</taxon>
        <taxon>fabids</taxon>
        <taxon>Malpighiales</taxon>
        <taxon>Salicaceae</taxon>
        <taxon>Saliceae</taxon>
        <taxon>Populus</taxon>
    </lineage>
</organism>
<evidence type="ECO:0000256" key="2">
    <source>
        <dbReference type="ARBA" id="ARBA00004514"/>
    </source>
</evidence>
<evidence type="ECO:0000313" key="13">
    <source>
        <dbReference type="EMBL" id="TKS11881.1"/>
    </source>
</evidence>
<comment type="caution">
    <text evidence="13">The sequence shown here is derived from an EMBL/GenBank/DDBJ whole genome shotgun (WGS) entry which is preliminary data.</text>
</comment>
<feature type="region of interest" description="Disordered" evidence="11">
    <location>
        <begin position="169"/>
        <end position="204"/>
    </location>
</feature>
<dbReference type="GO" id="GO:0015031">
    <property type="term" value="P:protein transport"/>
    <property type="evidence" value="ECO:0007669"/>
    <property type="project" value="UniProtKB-KW"/>
</dbReference>
<evidence type="ECO:0000256" key="8">
    <source>
        <dbReference type="ARBA" id="ARBA00023136"/>
    </source>
</evidence>
<dbReference type="GO" id="GO:0035091">
    <property type="term" value="F:phosphatidylinositol binding"/>
    <property type="evidence" value="ECO:0007669"/>
    <property type="project" value="InterPro"/>
</dbReference>
<proteinExistence type="predicted"/>
<evidence type="ECO:0000256" key="3">
    <source>
        <dbReference type="ARBA" id="ARBA00022448"/>
    </source>
</evidence>
<dbReference type="EMBL" id="RCHU01000183">
    <property type="protein sequence ID" value="TKS11881.1"/>
    <property type="molecule type" value="Genomic_DNA"/>
</dbReference>
<dbReference type="PANTHER" id="PTHR46856:SF1">
    <property type="entry name" value="PX DOMAIN-CONTAINING PROTEIN EREL1-RELATED"/>
    <property type="match status" value="1"/>
</dbReference>
<dbReference type="STRING" id="43335.A0A4U5QND5"/>
<dbReference type="SUPFAM" id="SSF64268">
    <property type="entry name" value="PX domain"/>
    <property type="match status" value="1"/>
</dbReference>
<feature type="domain" description="PX" evidence="12">
    <location>
        <begin position="49"/>
        <end position="166"/>
    </location>
</feature>
<feature type="region of interest" description="Disordered" evidence="11">
    <location>
        <begin position="1"/>
        <end position="27"/>
    </location>
</feature>
<evidence type="ECO:0000259" key="12">
    <source>
        <dbReference type="PROSITE" id="PS50195"/>
    </source>
</evidence>
<reference evidence="13" key="1">
    <citation type="submission" date="2018-10" db="EMBL/GenBank/DDBJ databases">
        <title>Population genomic analysis revealed the cold adaptation of white poplar.</title>
        <authorList>
            <person name="Liu Y.-J."/>
        </authorList>
    </citation>
    <scope>NUCLEOTIDE SEQUENCE [LARGE SCALE GENOMIC DNA]</scope>
    <source>
        <strain evidence="13">PAL-ZL1</strain>
    </source>
</reference>
<sequence length="715" mass="80393">MMQRQRSPPKHRHDGTSPLPLGMDWSPPPRKWNGRETVWPHDPRTGWSYCVTIPSWAVLPKSRDSDPIVFYRVQVGVQSPEGATTIRGVLKRFNDFMKLFTDLKKAFPRKNIPPAPPKGLLRLKSRALLEERRYSLEQWMTKLLSDIDLSRSVAVASYFELEAAARSSFQDGNQQSSEASPTGDGSTSSLQIPPNLSSSLATSSSIASDYGSDTAYETSDLGTPKLARDGNFGIGLGDLALDEDLTGPIEKLVKYGMANIDEGLFMGQTILEQLEGFPRHTPHGGHMNNVIGKDGYNGNASKPSFLTGNGMELFSEPEPGKVFGHVRKLSCDSVESDGSSLRGSEISNTGIPNSSGDGYLDLPGVAEISSSTEILGNTELQFSGDAHIVLPLDQRHKMNRVLLTMQQRLVTAKTDMEDLVSRLNQEIAVKDYLTTKVKDLEVEFETAKQKNKETMQQAILIERERLTQMQWDMEELRRKSLEMELKLKSKEGEQRSTEFQMAPTDHEKDIALEELDATRKQLEELSKRYEELEAKSKADFKFLAKEFKSLKNSQTTLKQELSQSLKEKYEVEKLLYEEREMKEREKITRKKLLHDCRILYDQLQECNGSLSGEDNFIVNSSLGDALDLLTTSDDQISHLLAEAQLLFEDDKITAPNKDTRATDDELREMLANIFTDNAKLRKQVNSIMRHALKMGSICRSSSDEAPSSNNHDVER</sequence>
<accession>A0A4U5QND5</accession>
<dbReference type="SMART" id="SM00312">
    <property type="entry name" value="PX"/>
    <property type="match status" value="1"/>
</dbReference>
<protein>
    <recommendedName>
        <fullName evidence="12">PX domain-containing protein</fullName>
    </recommendedName>
</protein>
<comment type="function">
    <text evidence="9">Acts as an effector of RABF2A and RABF2B. Involved in vacuolar transport of storage proteins. Regulates membrane trafficking to protein storage vacuoles (PSVs). Binds specifically to phosphatidylinositol 3-monophosphate (PtdIns3P).</text>
</comment>
<dbReference type="GO" id="GO:0005829">
    <property type="term" value="C:cytosol"/>
    <property type="evidence" value="ECO:0007669"/>
    <property type="project" value="UniProtKB-SubCell"/>
</dbReference>
<dbReference type="AlphaFoldDB" id="A0A4U5QND5"/>
<dbReference type="Gene3D" id="3.30.1520.10">
    <property type="entry name" value="Phox-like domain"/>
    <property type="match status" value="1"/>
</dbReference>
<dbReference type="Pfam" id="PF00787">
    <property type="entry name" value="PX"/>
    <property type="match status" value="1"/>
</dbReference>